<dbReference type="Proteomes" id="UP001620626">
    <property type="component" value="Unassembled WGS sequence"/>
</dbReference>
<name>A0ABD2MEZ8_9BILA</name>
<evidence type="ECO:0000256" key="1">
    <source>
        <dbReference type="SAM" id="MobiDB-lite"/>
    </source>
</evidence>
<reference evidence="2 3" key="1">
    <citation type="submission" date="2024-10" db="EMBL/GenBank/DDBJ databases">
        <authorList>
            <person name="Kim D."/>
        </authorList>
    </citation>
    <scope>NUCLEOTIDE SEQUENCE [LARGE SCALE GENOMIC DNA]</scope>
    <source>
        <strain evidence="2">BH-2024</strain>
    </source>
</reference>
<sequence length="104" mass="12238">MFMVTISSNSAFPHKRRIKYILKEQLIGDALDEAEYNTDEDVMNILSLLSLQMQGYRMLQMEINHQQLLTENNSMREKMAQMEKEQRKKADIRFGADEHCPGRD</sequence>
<proteinExistence type="predicted"/>
<protein>
    <submittedName>
        <fullName evidence="2">Uncharacterized protein</fullName>
    </submittedName>
</protein>
<dbReference type="AlphaFoldDB" id="A0ABD2MEZ8"/>
<keyword evidence="3" id="KW-1185">Reference proteome</keyword>
<gene>
    <name evidence="2" type="ORF">niasHT_005948</name>
</gene>
<accession>A0ABD2MEZ8</accession>
<comment type="caution">
    <text evidence="2">The sequence shown here is derived from an EMBL/GenBank/DDBJ whole genome shotgun (WGS) entry which is preliminary data.</text>
</comment>
<evidence type="ECO:0000313" key="3">
    <source>
        <dbReference type="Proteomes" id="UP001620626"/>
    </source>
</evidence>
<feature type="region of interest" description="Disordered" evidence="1">
    <location>
        <begin position="79"/>
        <end position="104"/>
    </location>
</feature>
<evidence type="ECO:0000313" key="2">
    <source>
        <dbReference type="EMBL" id="KAL3126105.1"/>
    </source>
</evidence>
<dbReference type="EMBL" id="JBICBT010000009">
    <property type="protein sequence ID" value="KAL3126105.1"/>
    <property type="molecule type" value="Genomic_DNA"/>
</dbReference>
<organism evidence="2 3">
    <name type="scientific">Heterodera trifolii</name>
    <dbReference type="NCBI Taxonomy" id="157864"/>
    <lineage>
        <taxon>Eukaryota</taxon>
        <taxon>Metazoa</taxon>
        <taxon>Ecdysozoa</taxon>
        <taxon>Nematoda</taxon>
        <taxon>Chromadorea</taxon>
        <taxon>Rhabditida</taxon>
        <taxon>Tylenchina</taxon>
        <taxon>Tylenchomorpha</taxon>
        <taxon>Tylenchoidea</taxon>
        <taxon>Heteroderidae</taxon>
        <taxon>Heteroderinae</taxon>
        <taxon>Heterodera</taxon>
    </lineage>
</organism>